<dbReference type="GO" id="GO:0016301">
    <property type="term" value="F:kinase activity"/>
    <property type="evidence" value="ECO:0007669"/>
    <property type="project" value="UniProtKB-KW"/>
</dbReference>
<dbReference type="EMBL" id="BMAC01000205">
    <property type="protein sequence ID" value="GFP89945.1"/>
    <property type="molecule type" value="Genomic_DNA"/>
</dbReference>
<feature type="domain" description="Bulb-type lectin" evidence="6">
    <location>
        <begin position="24"/>
        <end position="146"/>
    </location>
</feature>
<feature type="transmembrane region" description="Helical" evidence="4">
    <location>
        <begin position="349"/>
        <end position="371"/>
    </location>
</feature>
<organism evidence="7 8">
    <name type="scientific">Phtheirospermum japonicum</name>
    <dbReference type="NCBI Taxonomy" id="374723"/>
    <lineage>
        <taxon>Eukaryota</taxon>
        <taxon>Viridiplantae</taxon>
        <taxon>Streptophyta</taxon>
        <taxon>Embryophyta</taxon>
        <taxon>Tracheophyta</taxon>
        <taxon>Spermatophyta</taxon>
        <taxon>Magnoliopsida</taxon>
        <taxon>eudicotyledons</taxon>
        <taxon>Gunneridae</taxon>
        <taxon>Pentapetalae</taxon>
        <taxon>asterids</taxon>
        <taxon>lamiids</taxon>
        <taxon>Lamiales</taxon>
        <taxon>Orobanchaceae</taxon>
        <taxon>Orobanchaceae incertae sedis</taxon>
        <taxon>Phtheirospermum</taxon>
    </lineage>
</organism>
<keyword evidence="4" id="KW-1133">Transmembrane helix</keyword>
<sequence>MANFHFATFLCAFIHLISVSESATHALFPNQNLVVGQTLISQNQIFEMGFFSPGKSQNLFLGIWYKGTPGVCVWVANRNNPITDSQAVFLTIAENGAPVIISRAGNIIIWSANSSVLASNPVLQLLNSGNLVLIENKSKSFGWQSFDYPTDTWLPGMKMVDDIDAGLEKYLTSWRNSDDPSPGDYVFKIENQGLPEMVIYKGKMKTYRTGTWNGLTFTGTLPIRIFKPELIFREERLISISEPYDSSIISRVRMETSGIHQRYTMNARRDDWNHVFSLPVDSCDQYGQCGPNDNGGRGCLMWFGDLIDIREHPPADIKQNIYIRLPASELDPSADLEKEEKDKKWPRKLILISAGSGILVSALVNGAILLMTKRKRPEYAIDGKYSVKSDIFSLGVVLLEIVSGKKNRAFDHCDNYYSLLGHAWLLWKENRILELMDECLNDTFIESEVKRCIQVGLLCVQKFAEDRPVMSSVIFMLGTDGAILPKPKEPVFFTERSCSTVRNCTLQSKMSHKATMSITDLEAR</sequence>
<dbReference type="Pfam" id="PF01453">
    <property type="entry name" value="B_lectin"/>
    <property type="match status" value="1"/>
</dbReference>
<keyword evidence="7" id="KW-0430">Lectin</keyword>
<keyword evidence="8" id="KW-1185">Reference proteome</keyword>
<dbReference type="OrthoDB" id="1910371at2759"/>
<reference evidence="7" key="1">
    <citation type="submission" date="2020-07" db="EMBL/GenBank/DDBJ databases">
        <title>Ethylene signaling mediates host invasion by parasitic plants.</title>
        <authorList>
            <person name="Yoshida S."/>
        </authorList>
    </citation>
    <scope>NUCLEOTIDE SEQUENCE</scope>
    <source>
        <strain evidence="7">Okayama</strain>
    </source>
</reference>
<dbReference type="Proteomes" id="UP000653305">
    <property type="component" value="Unassembled WGS sequence"/>
</dbReference>
<evidence type="ECO:0000256" key="5">
    <source>
        <dbReference type="SAM" id="SignalP"/>
    </source>
</evidence>
<evidence type="ECO:0000256" key="2">
    <source>
        <dbReference type="ARBA" id="ARBA00023157"/>
    </source>
</evidence>
<dbReference type="SUPFAM" id="SSF51110">
    <property type="entry name" value="alpha-D-mannose-specific plant lectins"/>
    <property type="match status" value="1"/>
</dbReference>
<dbReference type="PANTHER" id="PTHR32444">
    <property type="entry name" value="BULB-TYPE LECTIN DOMAIN-CONTAINING PROTEIN"/>
    <property type="match status" value="1"/>
</dbReference>
<keyword evidence="7" id="KW-0675">Receptor</keyword>
<dbReference type="InterPro" id="IPR011009">
    <property type="entry name" value="Kinase-like_dom_sf"/>
</dbReference>
<dbReference type="PROSITE" id="PS50927">
    <property type="entry name" value="BULB_LECTIN"/>
    <property type="match status" value="1"/>
</dbReference>
<evidence type="ECO:0000256" key="4">
    <source>
        <dbReference type="SAM" id="Phobius"/>
    </source>
</evidence>
<dbReference type="SMART" id="SM00108">
    <property type="entry name" value="B_lectin"/>
    <property type="match status" value="1"/>
</dbReference>
<accession>A0A830C3L0</accession>
<dbReference type="GO" id="GO:0030246">
    <property type="term" value="F:carbohydrate binding"/>
    <property type="evidence" value="ECO:0007669"/>
    <property type="project" value="UniProtKB-KW"/>
</dbReference>
<keyword evidence="2" id="KW-1015">Disulfide bond</keyword>
<dbReference type="GO" id="GO:0048544">
    <property type="term" value="P:recognition of pollen"/>
    <property type="evidence" value="ECO:0007669"/>
    <property type="project" value="InterPro"/>
</dbReference>
<dbReference type="PANTHER" id="PTHR32444:SF247">
    <property type="entry name" value="OS01G0958200 PROTEIN"/>
    <property type="match status" value="1"/>
</dbReference>
<dbReference type="CDD" id="cd00028">
    <property type="entry name" value="B_lectin"/>
    <property type="match status" value="1"/>
</dbReference>
<dbReference type="InterPro" id="IPR000858">
    <property type="entry name" value="S_locus_glycoprot_dom"/>
</dbReference>
<dbReference type="Pfam" id="PF00954">
    <property type="entry name" value="S_locus_glycop"/>
    <property type="match status" value="1"/>
</dbReference>
<evidence type="ECO:0000259" key="6">
    <source>
        <dbReference type="PROSITE" id="PS50927"/>
    </source>
</evidence>
<keyword evidence="7" id="KW-0808">Transferase</keyword>
<comment type="caution">
    <text evidence="7">The sequence shown here is derived from an EMBL/GenBank/DDBJ whole genome shotgun (WGS) entry which is preliminary data.</text>
</comment>
<feature type="signal peptide" evidence="5">
    <location>
        <begin position="1"/>
        <end position="22"/>
    </location>
</feature>
<feature type="chain" id="PRO_5032903431" evidence="5">
    <location>
        <begin position="23"/>
        <end position="524"/>
    </location>
</feature>
<evidence type="ECO:0000313" key="7">
    <source>
        <dbReference type="EMBL" id="GFP89945.1"/>
    </source>
</evidence>
<proteinExistence type="predicted"/>
<name>A0A830C3L0_9LAMI</name>
<dbReference type="InterPro" id="IPR001480">
    <property type="entry name" value="Bulb-type_lectin_dom"/>
</dbReference>
<dbReference type="Gene3D" id="2.90.10.10">
    <property type="entry name" value="Bulb-type lectin domain"/>
    <property type="match status" value="1"/>
</dbReference>
<keyword evidence="1 5" id="KW-0732">Signal</keyword>
<keyword evidence="3" id="KW-0325">Glycoprotein</keyword>
<dbReference type="SUPFAM" id="SSF56112">
    <property type="entry name" value="Protein kinase-like (PK-like)"/>
    <property type="match status" value="1"/>
</dbReference>
<evidence type="ECO:0000256" key="1">
    <source>
        <dbReference type="ARBA" id="ARBA00022729"/>
    </source>
</evidence>
<keyword evidence="4" id="KW-0472">Membrane</keyword>
<protein>
    <submittedName>
        <fullName evidence="7">G-type lectin s-receptor-like serine/threonine-protein kinase at4g27290</fullName>
    </submittedName>
</protein>
<gene>
    <name evidence="7" type="ORF">PHJA_001138300</name>
</gene>
<keyword evidence="4" id="KW-0812">Transmembrane</keyword>
<evidence type="ECO:0000313" key="8">
    <source>
        <dbReference type="Proteomes" id="UP000653305"/>
    </source>
</evidence>
<dbReference type="InterPro" id="IPR036426">
    <property type="entry name" value="Bulb-type_lectin_dom_sf"/>
</dbReference>
<dbReference type="AlphaFoldDB" id="A0A830C3L0"/>
<keyword evidence="7" id="KW-0418">Kinase</keyword>
<dbReference type="Gene3D" id="1.10.510.10">
    <property type="entry name" value="Transferase(Phosphotransferase) domain 1"/>
    <property type="match status" value="1"/>
</dbReference>
<evidence type="ECO:0000256" key="3">
    <source>
        <dbReference type="ARBA" id="ARBA00023180"/>
    </source>
</evidence>